<feature type="region of interest" description="Disordered" evidence="1">
    <location>
        <begin position="170"/>
        <end position="205"/>
    </location>
</feature>
<feature type="region of interest" description="Disordered" evidence="1">
    <location>
        <begin position="121"/>
        <end position="144"/>
    </location>
</feature>
<dbReference type="AlphaFoldDB" id="A0A8S4QJI1"/>
<feature type="compositionally biased region" description="Polar residues" evidence="1">
    <location>
        <begin position="72"/>
        <end position="82"/>
    </location>
</feature>
<evidence type="ECO:0000313" key="2">
    <source>
        <dbReference type="EMBL" id="CAH2210217.1"/>
    </source>
</evidence>
<feature type="compositionally biased region" description="Basic residues" evidence="1">
    <location>
        <begin position="91"/>
        <end position="103"/>
    </location>
</feature>
<feature type="region of interest" description="Disordered" evidence="1">
    <location>
        <begin position="1"/>
        <end position="33"/>
    </location>
</feature>
<keyword evidence="3" id="KW-1185">Reference proteome</keyword>
<sequence>MRVSPGAGAGTSAEPPHMHHASHHHHNMDTNPLEGAAPIVESVVSVAGSSDGELSSKPGDSPTRKRRRISRHLSSGESNVSVTAPPVERRTPRHHYQPPRRVRYVSGNGAGVWHERLLDQHQPHQPHPPHPHPAHPAHPAHLPHAHHTPLLLDINQMSLRGARLSALGGGVGWPHPHPGHPHPAHPHPVHPHAVHPHQHPHRDHPTRTQIEVALIKNIIESIERSLSTCSFLDLARAGDQKYPPTISTDKEYNFLVNLLKRGNREKEKLTSVRFNTYIQREWIKL</sequence>
<evidence type="ECO:0000313" key="3">
    <source>
        <dbReference type="Proteomes" id="UP000838756"/>
    </source>
</evidence>
<feature type="compositionally biased region" description="Basic residues" evidence="1">
    <location>
        <begin position="177"/>
        <end position="204"/>
    </location>
</feature>
<dbReference type="OrthoDB" id="8062037at2759"/>
<gene>
    <name evidence="2" type="primary">jg21802</name>
    <name evidence="2" type="ORF">PAEG_LOCUS2128</name>
</gene>
<organism evidence="2 3">
    <name type="scientific">Pararge aegeria aegeria</name>
    <dbReference type="NCBI Taxonomy" id="348720"/>
    <lineage>
        <taxon>Eukaryota</taxon>
        <taxon>Metazoa</taxon>
        <taxon>Ecdysozoa</taxon>
        <taxon>Arthropoda</taxon>
        <taxon>Hexapoda</taxon>
        <taxon>Insecta</taxon>
        <taxon>Pterygota</taxon>
        <taxon>Neoptera</taxon>
        <taxon>Endopterygota</taxon>
        <taxon>Lepidoptera</taxon>
        <taxon>Glossata</taxon>
        <taxon>Ditrysia</taxon>
        <taxon>Papilionoidea</taxon>
        <taxon>Nymphalidae</taxon>
        <taxon>Satyrinae</taxon>
        <taxon>Satyrini</taxon>
        <taxon>Parargina</taxon>
        <taxon>Pararge</taxon>
    </lineage>
</organism>
<accession>A0A8S4QJI1</accession>
<feature type="region of interest" description="Disordered" evidence="1">
    <location>
        <begin position="46"/>
        <end position="105"/>
    </location>
</feature>
<protein>
    <submittedName>
        <fullName evidence="2">Jg21802 protein</fullName>
    </submittedName>
</protein>
<proteinExistence type="predicted"/>
<name>A0A8S4QJI1_9NEOP</name>
<evidence type="ECO:0000256" key="1">
    <source>
        <dbReference type="SAM" id="MobiDB-lite"/>
    </source>
</evidence>
<dbReference type="Proteomes" id="UP000838756">
    <property type="component" value="Unassembled WGS sequence"/>
</dbReference>
<comment type="caution">
    <text evidence="2">The sequence shown here is derived from an EMBL/GenBank/DDBJ whole genome shotgun (WGS) entry which is preliminary data.</text>
</comment>
<dbReference type="EMBL" id="CAKXAJ010006935">
    <property type="protein sequence ID" value="CAH2210217.1"/>
    <property type="molecule type" value="Genomic_DNA"/>
</dbReference>
<reference evidence="2" key="1">
    <citation type="submission" date="2022-03" db="EMBL/GenBank/DDBJ databases">
        <authorList>
            <person name="Lindestad O."/>
        </authorList>
    </citation>
    <scope>NUCLEOTIDE SEQUENCE</scope>
</reference>